<name>A0AAV5FXK8_ELECO</name>
<reference evidence="3" key="1">
    <citation type="journal article" date="2018" name="DNA Res.">
        <title>Multiple hybrid de novo genome assembly of finger millet, an orphan allotetraploid crop.</title>
        <authorList>
            <person name="Hatakeyama M."/>
            <person name="Aluri S."/>
            <person name="Balachadran M.T."/>
            <person name="Sivarajan S.R."/>
            <person name="Patrignani A."/>
            <person name="Gruter S."/>
            <person name="Poveda L."/>
            <person name="Shimizu-Inatsugi R."/>
            <person name="Baeten J."/>
            <person name="Francoijs K.J."/>
            <person name="Nataraja K.N."/>
            <person name="Reddy Y.A.N."/>
            <person name="Phadnis S."/>
            <person name="Ravikumar R.L."/>
            <person name="Schlapbach R."/>
            <person name="Sreeman S.M."/>
            <person name="Shimizu K.K."/>
        </authorList>
    </citation>
    <scope>NUCLEOTIDE SEQUENCE</scope>
</reference>
<dbReference type="PANTHER" id="PTHR10775:SF179">
    <property type="entry name" value="TRANSPOSON, EN_SPM-LIKE, TRANSPOSASE-ASSOCIATED DOMAIN PROTEIN"/>
    <property type="match status" value="1"/>
</dbReference>
<proteinExistence type="predicted"/>
<comment type="caution">
    <text evidence="3">The sequence shown here is derived from an EMBL/GenBank/DDBJ whole genome shotgun (WGS) entry which is preliminary data.</text>
</comment>
<feature type="compositionally biased region" description="Polar residues" evidence="1">
    <location>
        <begin position="40"/>
        <end position="50"/>
    </location>
</feature>
<feature type="domain" description="Transposase-associated" evidence="2">
    <location>
        <begin position="2"/>
        <end position="24"/>
    </location>
</feature>
<evidence type="ECO:0000256" key="1">
    <source>
        <dbReference type="SAM" id="MobiDB-lite"/>
    </source>
</evidence>
<feature type="region of interest" description="Disordered" evidence="1">
    <location>
        <begin position="40"/>
        <end position="61"/>
    </location>
</feature>
<sequence>MHVHAHLIIRGFMSDYNCWNMHGEEGVNDRDLNTGQMGQEEISNQQTVSQDGEDGPLDSQNDEALYGSEDDLVDIGENYVHITNQAEEMVRDAMGYDGYTNVEFEKLKKLVPDMKTPLCQGCKAKYTKLFTSLKLLQLKATHHLTDRGFKALLDLLKDMLPEGNEIPQTTYEAKQNICPLGLEVEKIHAVRMITSFFVVTMQI</sequence>
<gene>
    <name evidence="3" type="primary">gb28684</name>
    <name evidence="3" type="ORF">PR202_gb28684</name>
</gene>
<reference evidence="3" key="2">
    <citation type="submission" date="2021-12" db="EMBL/GenBank/DDBJ databases">
        <title>Resequencing data analysis of finger millet.</title>
        <authorList>
            <person name="Hatakeyama M."/>
            <person name="Aluri S."/>
            <person name="Balachadran M.T."/>
            <person name="Sivarajan S.R."/>
            <person name="Poveda L."/>
            <person name="Shimizu-Inatsugi R."/>
            <person name="Schlapbach R."/>
            <person name="Sreeman S.M."/>
            <person name="Shimizu K.K."/>
        </authorList>
    </citation>
    <scope>NUCLEOTIDE SEQUENCE</scope>
</reference>
<dbReference type="AlphaFoldDB" id="A0AAV5FXK8"/>
<dbReference type="PANTHER" id="PTHR10775">
    <property type="entry name" value="OS08G0208400 PROTEIN"/>
    <property type="match status" value="1"/>
</dbReference>
<evidence type="ECO:0000259" key="2">
    <source>
        <dbReference type="Pfam" id="PF13963"/>
    </source>
</evidence>
<protein>
    <recommendedName>
        <fullName evidence="2">Transposase-associated domain-containing protein</fullName>
    </recommendedName>
</protein>
<dbReference type="Proteomes" id="UP001054889">
    <property type="component" value="Unassembled WGS sequence"/>
</dbReference>
<dbReference type="Pfam" id="PF13963">
    <property type="entry name" value="Transpos_assoc"/>
    <property type="match status" value="1"/>
</dbReference>
<organism evidence="3 4">
    <name type="scientific">Eleusine coracana subsp. coracana</name>
    <dbReference type="NCBI Taxonomy" id="191504"/>
    <lineage>
        <taxon>Eukaryota</taxon>
        <taxon>Viridiplantae</taxon>
        <taxon>Streptophyta</taxon>
        <taxon>Embryophyta</taxon>
        <taxon>Tracheophyta</taxon>
        <taxon>Spermatophyta</taxon>
        <taxon>Magnoliopsida</taxon>
        <taxon>Liliopsida</taxon>
        <taxon>Poales</taxon>
        <taxon>Poaceae</taxon>
        <taxon>PACMAD clade</taxon>
        <taxon>Chloridoideae</taxon>
        <taxon>Cynodonteae</taxon>
        <taxon>Eleusininae</taxon>
        <taxon>Eleusine</taxon>
    </lineage>
</organism>
<evidence type="ECO:0000313" key="3">
    <source>
        <dbReference type="EMBL" id="GJN39559.1"/>
    </source>
</evidence>
<keyword evidence="4" id="KW-1185">Reference proteome</keyword>
<dbReference type="InterPro" id="IPR029480">
    <property type="entry name" value="Transpos_assoc"/>
</dbReference>
<dbReference type="EMBL" id="BQKI01000098">
    <property type="protein sequence ID" value="GJN39559.1"/>
    <property type="molecule type" value="Genomic_DNA"/>
</dbReference>
<accession>A0AAV5FXK8</accession>
<evidence type="ECO:0000313" key="4">
    <source>
        <dbReference type="Proteomes" id="UP001054889"/>
    </source>
</evidence>